<dbReference type="EMBL" id="KQ459551">
    <property type="protein sequence ID" value="KPI99979.1"/>
    <property type="molecule type" value="Genomic_DNA"/>
</dbReference>
<dbReference type="InterPro" id="IPR037120">
    <property type="entry name" value="Haem_peroxidase_sf_animal"/>
</dbReference>
<dbReference type="InterPro" id="IPR019791">
    <property type="entry name" value="Haem_peroxidase_animal"/>
</dbReference>
<feature type="compositionally biased region" description="Basic and acidic residues" evidence="9">
    <location>
        <begin position="948"/>
        <end position="968"/>
    </location>
</feature>
<dbReference type="Gene3D" id="1.10.640.10">
    <property type="entry name" value="Haem peroxidase domain superfamily, animal type"/>
    <property type="match status" value="1"/>
</dbReference>
<feature type="compositionally biased region" description="Basic and acidic residues" evidence="9">
    <location>
        <begin position="1132"/>
        <end position="1141"/>
    </location>
</feature>
<accession>A0A194Q4P1</accession>
<evidence type="ECO:0000256" key="2">
    <source>
        <dbReference type="ARBA" id="ARBA00022525"/>
    </source>
</evidence>
<evidence type="ECO:0000256" key="7">
    <source>
        <dbReference type="ARBA" id="ARBA00023004"/>
    </source>
</evidence>
<name>A0A194Q4P1_PAPXU</name>
<feature type="compositionally biased region" description="Basic and acidic residues" evidence="9">
    <location>
        <begin position="1038"/>
        <end position="1049"/>
    </location>
</feature>
<evidence type="ECO:0000256" key="6">
    <source>
        <dbReference type="ARBA" id="ARBA00023002"/>
    </source>
</evidence>
<evidence type="ECO:0000256" key="5">
    <source>
        <dbReference type="ARBA" id="ARBA00022729"/>
    </source>
</evidence>
<dbReference type="Pfam" id="PF03098">
    <property type="entry name" value="An_peroxidase"/>
    <property type="match status" value="1"/>
</dbReference>
<evidence type="ECO:0000256" key="8">
    <source>
        <dbReference type="PIRSR" id="PIRSR619791-2"/>
    </source>
</evidence>
<evidence type="ECO:0000256" key="3">
    <source>
        <dbReference type="ARBA" id="ARBA00022559"/>
    </source>
</evidence>
<feature type="compositionally biased region" description="Basic and acidic residues" evidence="9">
    <location>
        <begin position="1148"/>
        <end position="1182"/>
    </location>
</feature>
<keyword evidence="10" id="KW-1133">Transmembrane helix</keyword>
<dbReference type="Proteomes" id="UP000053268">
    <property type="component" value="Unassembled WGS sequence"/>
</dbReference>
<dbReference type="STRING" id="66420.A0A194Q4P1"/>
<dbReference type="PROSITE" id="PS50292">
    <property type="entry name" value="PEROXIDASE_3"/>
    <property type="match status" value="1"/>
</dbReference>
<dbReference type="GO" id="GO:0020037">
    <property type="term" value="F:heme binding"/>
    <property type="evidence" value="ECO:0007669"/>
    <property type="project" value="InterPro"/>
</dbReference>
<dbReference type="GO" id="GO:0046872">
    <property type="term" value="F:metal ion binding"/>
    <property type="evidence" value="ECO:0007669"/>
    <property type="project" value="UniProtKB-KW"/>
</dbReference>
<keyword evidence="4 8" id="KW-0349">Heme</keyword>
<dbReference type="PRINTS" id="PR00457">
    <property type="entry name" value="ANPEROXIDASE"/>
</dbReference>
<dbReference type="GO" id="GO:0006979">
    <property type="term" value="P:response to oxidative stress"/>
    <property type="evidence" value="ECO:0007669"/>
    <property type="project" value="InterPro"/>
</dbReference>
<keyword evidence="2" id="KW-0964">Secreted</keyword>
<dbReference type="GO" id="GO:0022412">
    <property type="term" value="P:cellular process involved in reproduction in multicellular organism"/>
    <property type="evidence" value="ECO:0007669"/>
    <property type="project" value="UniProtKB-ARBA"/>
</dbReference>
<comment type="subcellular location">
    <subcellularLocation>
        <location evidence="1">Secreted</location>
    </subcellularLocation>
</comment>
<dbReference type="CDD" id="cd09823">
    <property type="entry name" value="peroxinectin_like"/>
    <property type="match status" value="1"/>
</dbReference>
<keyword evidence="12" id="KW-1185">Reference proteome</keyword>
<organism evidence="11 12">
    <name type="scientific">Papilio xuthus</name>
    <name type="common">Asian swallowtail butterfly</name>
    <dbReference type="NCBI Taxonomy" id="66420"/>
    <lineage>
        <taxon>Eukaryota</taxon>
        <taxon>Metazoa</taxon>
        <taxon>Ecdysozoa</taxon>
        <taxon>Arthropoda</taxon>
        <taxon>Hexapoda</taxon>
        <taxon>Insecta</taxon>
        <taxon>Pterygota</taxon>
        <taxon>Neoptera</taxon>
        <taxon>Endopterygota</taxon>
        <taxon>Lepidoptera</taxon>
        <taxon>Glossata</taxon>
        <taxon>Ditrysia</taxon>
        <taxon>Papilionoidea</taxon>
        <taxon>Papilionidae</taxon>
        <taxon>Papilioninae</taxon>
        <taxon>Papilio</taxon>
    </lineage>
</organism>
<keyword evidence="3 11" id="KW-0575">Peroxidase</keyword>
<feature type="transmembrane region" description="Helical" evidence="10">
    <location>
        <begin position="36"/>
        <end position="59"/>
    </location>
</feature>
<keyword evidence="6" id="KW-0560">Oxidoreductase</keyword>
<dbReference type="PANTHER" id="PTHR11475:SF106">
    <property type="entry name" value="CURLY SU"/>
    <property type="match status" value="1"/>
</dbReference>
<protein>
    <submittedName>
        <fullName evidence="11">Chorion peroxidase</fullName>
    </submittedName>
</protein>
<evidence type="ECO:0000256" key="10">
    <source>
        <dbReference type="SAM" id="Phobius"/>
    </source>
</evidence>
<feature type="compositionally biased region" description="Polar residues" evidence="9">
    <location>
        <begin position="1096"/>
        <end position="1105"/>
    </location>
</feature>
<proteinExistence type="predicted"/>
<dbReference type="GO" id="GO:0005576">
    <property type="term" value="C:extracellular region"/>
    <property type="evidence" value="ECO:0007669"/>
    <property type="project" value="UniProtKB-SubCell"/>
</dbReference>
<dbReference type="PANTHER" id="PTHR11475">
    <property type="entry name" value="OXIDASE/PEROXIDASE"/>
    <property type="match status" value="1"/>
</dbReference>
<dbReference type="SUPFAM" id="SSF48113">
    <property type="entry name" value="Heme-dependent peroxidases"/>
    <property type="match status" value="1"/>
</dbReference>
<keyword evidence="5" id="KW-0732">Signal</keyword>
<feature type="compositionally biased region" description="Basic and acidic residues" evidence="9">
    <location>
        <begin position="1061"/>
        <end position="1072"/>
    </location>
</feature>
<feature type="binding site" description="axial binding residue" evidence="8">
    <location>
        <position position="515"/>
    </location>
    <ligand>
        <name>heme b</name>
        <dbReference type="ChEBI" id="CHEBI:60344"/>
    </ligand>
    <ligandPart>
        <name>Fe</name>
        <dbReference type="ChEBI" id="CHEBI:18248"/>
    </ligandPart>
</feature>
<sequence>MARVGFNRANLLAARLPCDGFTDAGTTKDVGGTVTLIAYVALLLALWGTYAAALAPLSIQADDDCALYLTGPGRSSAYDYSLNLLKGNFGYDGQHRCITYEAINQAYLDARNRILVSQPKGDWKPEDFASVGELVLDISIQLARTYGLTYEEIEKGLPLIDTSRTLIREVCPPVFSHVECRAGKYRRLDGLCNNLQHPTWGATMAPFQRLIGPLFSDGINAPRISHSGRDLPLSRVVSRTMHPDDGFHDHAGTVMVIAWGQFMDHDYTLTGTPLDPVHRNDPEECCKRPLHLKHPYCNEIRIPDDDYFYRLFGVKCIDFVRGFPSPRPGCRLGSRNPFNTLTGVIDGNTVYGVTDKFARKLRTGYGGLLRMNPVFKEYGLKDLLPLKLDIPDEGCTRPNKNMYCFEAGEIRVNEQLVLTVMHTLMAREHNRVAEGLAAVNPHWDDETLFQEARRINIAEIQHITYNEFLPILLGKDVMEKFGLVLEKQGFWNGYDPEVNPDVIASFAAAAYRFGHSLLPTAVERWSKAHKFIASKRLSDLIRRPYDLYRAGVLDEYVMGLMNQVAQAMDDSITQEVTNHLFKKVGARFGMDLVSFNMQRGREFGLPGYMEFRKFCGLSGADTFEELFGSMPNETVRKYETIFEHPIDVDLWSGGVSERPLPGSMLGPTFACIIATQFSYSRRGDRFWFELPNQPSSFTPEQLSEIRKSRLARVICDNTDIIDTVQLYPMVLPDHELNPRVPCRSGIIPQMDFSKWADPVPFHGSAKQFITVAVVSPNESQNITLYNATEIKSNDNTTTDQINNIVSNLTIKEQIIEVPQKDNHNITEKSAGNDTQTALKEQSTIESEYKQNHNNDTLLKYIYKKNEKENLPQKSKGHVQNSLKRRKRFINSSDSDIIPKPKILPVPIDYLDIDQGKSKEELFLPVTQTGAIVQSSNLADFNIETIHNDDAKPANDAEIKENNHPKGAIDSKFYPSPQNDETKEESQESVENNENKYRLKNEAKTKDSGENRSGSEENSSSFESEHSVETPNASTSSEYNKESKETENYRDSANPTPRKRNRSDENQETDKSYDSSIENNSEASQEYTGKSIELYSDQGNNSSSKNKPLIVPKQDYINLEINKGDVEELPNTSREKYTKDTTDSLETPKASEEVSNENKSDESKEVYTDSRSQEELKDNKSEKQTLINDEEIKPVVELNNGSVESSEEISEEDVNSRLKNNSKLVSLTPVKNIHTKSKEFSAQSDDLEKKGNVKQQFERIPLDYIHADEVNKNNTSNITASHIKPIELSSEEKDKEGTLDTLSPINPTYDDELNIKFHDLPLKLPEIKLPEDILSYAYDGPYYETKKSNDKEAQKQKFYHNYEDDDLDVNPKDKYNKEDDFYDYYKNNKEYDHVKRNSKIKNEEGENEDLYEKFVRERFGKKPVKQRFERIQDERIPSQLKLRKTLKNILKKTENVKKEAEKSGDPNANYMWTLEYGENL</sequence>
<dbReference type="GO" id="GO:0004601">
    <property type="term" value="F:peroxidase activity"/>
    <property type="evidence" value="ECO:0007669"/>
    <property type="project" value="UniProtKB-KW"/>
</dbReference>
<evidence type="ECO:0000313" key="11">
    <source>
        <dbReference type="EMBL" id="KPI99979.1"/>
    </source>
</evidence>
<evidence type="ECO:0000313" key="12">
    <source>
        <dbReference type="Proteomes" id="UP000053268"/>
    </source>
</evidence>
<dbReference type="FunFam" id="1.10.640.10:FF:000003">
    <property type="entry name" value="chorion peroxidase"/>
    <property type="match status" value="1"/>
</dbReference>
<evidence type="ECO:0000256" key="4">
    <source>
        <dbReference type="ARBA" id="ARBA00022617"/>
    </source>
</evidence>
<keyword evidence="10" id="KW-0812">Transmembrane</keyword>
<evidence type="ECO:0000256" key="1">
    <source>
        <dbReference type="ARBA" id="ARBA00004613"/>
    </source>
</evidence>
<keyword evidence="8" id="KW-0479">Metal-binding</keyword>
<evidence type="ECO:0000256" key="9">
    <source>
        <dbReference type="SAM" id="MobiDB-lite"/>
    </source>
</evidence>
<dbReference type="InterPro" id="IPR010255">
    <property type="entry name" value="Haem_peroxidase_sf"/>
</dbReference>
<feature type="region of interest" description="Disordered" evidence="9">
    <location>
        <begin position="948"/>
        <end position="1215"/>
    </location>
</feature>
<gene>
    <name evidence="11" type="ORF">RR46_03349</name>
</gene>
<keyword evidence="7 8" id="KW-0408">Iron</keyword>
<feature type="compositionally biased region" description="Polar residues" evidence="9">
    <location>
        <begin position="1073"/>
        <end position="1087"/>
    </location>
</feature>
<keyword evidence="10" id="KW-0472">Membrane</keyword>
<reference evidence="11 12" key="1">
    <citation type="journal article" date="2015" name="Nat. Commun.">
        <title>Outbred genome sequencing and CRISPR/Cas9 gene editing in butterflies.</title>
        <authorList>
            <person name="Li X."/>
            <person name="Fan D."/>
            <person name="Zhang W."/>
            <person name="Liu G."/>
            <person name="Zhang L."/>
            <person name="Zhao L."/>
            <person name="Fang X."/>
            <person name="Chen L."/>
            <person name="Dong Y."/>
            <person name="Chen Y."/>
            <person name="Ding Y."/>
            <person name="Zhao R."/>
            <person name="Feng M."/>
            <person name="Zhu Y."/>
            <person name="Feng Y."/>
            <person name="Jiang X."/>
            <person name="Zhu D."/>
            <person name="Xiang H."/>
            <person name="Feng X."/>
            <person name="Li S."/>
            <person name="Wang J."/>
            <person name="Zhang G."/>
            <person name="Kronforst M.R."/>
            <person name="Wang W."/>
        </authorList>
    </citation>
    <scope>NUCLEOTIDE SEQUENCE [LARGE SCALE GENOMIC DNA]</scope>
    <source>
        <strain evidence="11">Ya'a_city_454_Px</strain>
        <tissue evidence="11">Whole body</tissue>
    </source>
</reference>
<feature type="compositionally biased region" description="Basic and acidic residues" evidence="9">
    <location>
        <begin position="992"/>
        <end position="1014"/>
    </location>
</feature>